<dbReference type="STRING" id="212602.A0A420HLF1"/>
<dbReference type="EMBL" id="MCFK01006897">
    <property type="protein sequence ID" value="RKF58256.1"/>
    <property type="molecule type" value="Genomic_DNA"/>
</dbReference>
<evidence type="ECO:0000313" key="1">
    <source>
        <dbReference type="EMBL" id="RKF58256.1"/>
    </source>
</evidence>
<evidence type="ECO:0000313" key="2">
    <source>
        <dbReference type="Proteomes" id="UP000286134"/>
    </source>
</evidence>
<dbReference type="InterPro" id="IPR012677">
    <property type="entry name" value="Nucleotide-bd_a/b_plait_sf"/>
</dbReference>
<comment type="caution">
    <text evidence="1">The sequence shown here is derived from an EMBL/GenBank/DDBJ whole genome shotgun (WGS) entry which is preliminary data.</text>
</comment>
<dbReference type="Proteomes" id="UP000286134">
    <property type="component" value="Unassembled WGS sequence"/>
</dbReference>
<proteinExistence type="predicted"/>
<dbReference type="Gene3D" id="3.30.70.330">
    <property type="match status" value="1"/>
</dbReference>
<evidence type="ECO:0008006" key="3">
    <source>
        <dbReference type="Google" id="ProtNLM"/>
    </source>
</evidence>
<name>A0A420HLF1_9PEZI</name>
<sequence length="751" mass="85229">MLLTSPDRQNCNCDSDNKLIQKTDAYDECLLDQNAGCTSIQEVTRNIALDSSSHTRESAQSTTNLLDTQEFQRLDNSVFALIQKDITTPIVIPYVRNLRRFPDNENSSSSRIGSLNPIAPSFEAKYPLYGVPFQAHSSSMWWNACMWNFPPLGYLVQPNYLELNYSLASHIGTLSSDSNNQLQNTYSEQNLSKQIGEYHYNSSINLNGFHYQSLPAHYRTLESTIRSLLNFANDDSLNLKCQYYPCGSEVSDIFLRAISGTPKAISIKSAHQDCNRNSSLRHGDGNSSSHKICLSSISNTFTDEMKQTSPCLISTETRLFEAGRTLDHKSTGEQSSDEECSHIIIEKSLITTPDNLMYVKKCNIKSPLKISSRYGRLIPNLNQLAENPAHKKTLRNREKLLARFKNHLSAPKMKLGSLRSRDFDIETPNWLKETDPFTNYKSNSHSFSLDKFKDSLNSRHSLGDIGVTCTSHFQSPALFALVALDNRKPNINEILNSSPFVEYCRLATGDEFSILYSVNRAEILAFLGRNAHITPEDKHEPIHIIMDRITSKTLDCYVEFINFNEALNAVNRFEQNRSEGRCLRLGQRYVEVGISIPKIIPRDPNNKFNSGFQGFVTKEELAILMKHIEFPQRSPFAKKCPQRPFEFIISTLFKLKHHIKTGLDNIHLTPLLYKRVYRAGLRCQGFSPAQRNKIALIANLAPEQTQEFGLPPYASCWKRLWAIGIRTGTPNDLTMESNPLSSKKKLILFFS</sequence>
<gene>
    <name evidence="1" type="ORF">OnM2_068056</name>
</gene>
<dbReference type="AlphaFoldDB" id="A0A420HLF1"/>
<dbReference type="OrthoDB" id="336240at2759"/>
<keyword evidence="2" id="KW-1185">Reference proteome</keyword>
<organism evidence="1 2">
    <name type="scientific">Erysiphe neolycopersici</name>
    <dbReference type="NCBI Taxonomy" id="212602"/>
    <lineage>
        <taxon>Eukaryota</taxon>
        <taxon>Fungi</taxon>
        <taxon>Dikarya</taxon>
        <taxon>Ascomycota</taxon>
        <taxon>Pezizomycotina</taxon>
        <taxon>Leotiomycetes</taxon>
        <taxon>Erysiphales</taxon>
        <taxon>Erysiphaceae</taxon>
        <taxon>Erysiphe</taxon>
    </lineage>
</organism>
<protein>
    <recommendedName>
        <fullName evidence="3">RRM domain-containing protein</fullName>
    </recommendedName>
</protein>
<accession>A0A420HLF1</accession>
<reference evidence="1 2" key="1">
    <citation type="journal article" date="2018" name="BMC Genomics">
        <title>Comparative genome analyses reveal sequence features reflecting distinct modes of host-adaptation between dicot and monocot powdery mildew.</title>
        <authorList>
            <person name="Wu Y."/>
            <person name="Ma X."/>
            <person name="Pan Z."/>
            <person name="Kale S.D."/>
            <person name="Song Y."/>
            <person name="King H."/>
            <person name="Zhang Q."/>
            <person name="Presley C."/>
            <person name="Deng X."/>
            <person name="Wei C.I."/>
            <person name="Xiao S."/>
        </authorList>
    </citation>
    <scope>NUCLEOTIDE SEQUENCE [LARGE SCALE GENOMIC DNA]</scope>
    <source>
        <strain evidence="1">UMSG2</strain>
    </source>
</reference>